<evidence type="ECO:0000259" key="1">
    <source>
        <dbReference type="PROSITE" id="PS51186"/>
    </source>
</evidence>
<comment type="caution">
    <text evidence="2">The sequence shown here is derived from an EMBL/GenBank/DDBJ whole genome shotgun (WGS) entry which is preliminary data.</text>
</comment>
<dbReference type="CDD" id="cd04301">
    <property type="entry name" value="NAT_SF"/>
    <property type="match status" value="1"/>
</dbReference>
<reference evidence="2 3" key="1">
    <citation type="submission" date="2022-02" db="EMBL/GenBank/DDBJ databases">
        <title>Draft genome sequence of Mezorhizobium retamae strain IRAMC:0171 isolated from Retama raetam nodules.</title>
        <authorList>
            <person name="Bengaied R."/>
            <person name="Sbissi I."/>
            <person name="Huber K."/>
            <person name="Ghodbane F."/>
            <person name="Nouioui I."/>
            <person name="Tarhouni M."/>
            <person name="Gtari M."/>
        </authorList>
    </citation>
    <scope>NUCLEOTIDE SEQUENCE [LARGE SCALE GENOMIC DNA]</scope>
    <source>
        <strain evidence="2 3">IRAMC:0171</strain>
    </source>
</reference>
<keyword evidence="3" id="KW-1185">Reference proteome</keyword>
<dbReference type="PROSITE" id="PS51186">
    <property type="entry name" value="GNAT"/>
    <property type="match status" value="1"/>
</dbReference>
<dbReference type="InterPro" id="IPR000182">
    <property type="entry name" value="GNAT_dom"/>
</dbReference>
<dbReference type="EMBL" id="JAKREW010000018">
    <property type="protein sequence ID" value="MCG7506850.1"/>
    <property type="molecule type" value="Genomic_DNA"/>
</dbReference>
<dbReference type="RefSeq" id="WP_239367426.1">
    <property type="nucleotide sequence ID" value="NZ_JAKREW010000018.1"/>
</dbReference>
<sequence>MPWPPEVKRAFIDQQFDLQHRYYVARFSSADFLILLEGSEPIGRLYVDSSAEQWHLIDIGFLPQWRNLGKGEAVLKTMQRKARAHSVSGIKLHVERRNIRAQSLYRRLRFRETDAGDTHIQMQWSEV</sequence>
<gene>
    <name evidence="2" type="ORF">L4923_17630</name>
</gene>
<dbReference type="Gene3D" id="3.40.630.30">
    <property type="match status" value="1"/>
</dbReference>
<evidence type="ECO:0000313" key="2">
    <source>
        <dbReference type="EMBL" id="MCG7506850.1"/>
    </source>
</evidence>
<protein>
    <submittedName>
        <fullName evidence="2">GNAT family N-acetyltransferase</fullName>
    </submittedName>
</protein>
<dbReference type="InterPro" id="IPR016181">
    <property type="entry name" value="Acyl_CoA_acyltransferase"/>
</dbReference>
<dbReference type="Pfam" id="PF00583">
    <property type="entry name" value="Acetyltransf_1"/>
    <property type="match status" value="1"/>
</dbReference>
<dbReference type="SUPFAM" id="SSF55729">
    <property type="entry name" value="Acyl-CoA N-acyltransferases (Nat)"/>
    <property type="match status" value="1"/>
</dbReference>
<evidence type="ECO:0000313" key="3">
    <source>
        <dbReference type="Proteomes" id="UP001201701"/>
    </source>
</evidence>
<organism evidence="2 3">
    <name type="scientific">Mesorhizobium retamae</name>
    <dbReference type="NCBI Taxonomy" id="2912854"/>
    <lineage>
        <taxon>Bacteria</taxon>
        <taxon>Pseudomonadati</taxon>
        <taxon>Pseudomonadota</taxon>
        <taxon>Alphaproteobacteria</taxon>
        <taxon>Hyphomicrobiales</taxon>
        <taxon>Phyllobacteriaceae</taxon>
        <taxon>Mesorhizobium</taxon>
    </lineage>
</organism>
<name>A0ABS9QHL6_9HYPH</name>
<dbReference type="Proteomes" id="UP001201701">
    <property type="component" value="Unassembled WGS sequence"/>
</dbReference>
<accession>A0ABS9QHL6</accession>
<feature type="domain" description="N-acetyltransferase" evidence="1">
    <location>
        <begin position="1"/>
        <end position="127"/>
    </location>
</feature>
<proteinExistence type="predicted"/>